<feature type="region of interest" description="Disordered" evidence="1">
    <location>
        <begin position="146"/>
        <end position="175"/>
    </location>
</feature>
<dbReference type="RefSeq" id="WP_139190219.1">
    <property type="nucleotide sequence ID" value="NZ_CP118259.1"/>
</dbReference>
<name>A0ABD6G559_AGRVI</name>
<evidence type="ECO:0000256" key="1">
    <source>
        <dbReference type="SAM" id="MobiDB-lite"/>
    </source>
</evidence>
<reference evidence="2 3" key="1">
    <citation type="submission" date="2019-11" db="EMBL/GenBank/DDBJ databases">
        <title>Whole-genome sequencing of Allorhizobium vitis.</title>
        <authorList>
            <person name="Gan H.M."/>
            <person name="Savka M.A."/>
        </authorList>
    </citation>
    <scope>NUCLEOTIDE SEQUENCE [LARGE SCALE GENOMIC DNA]</scope>
    <source>
        <strain evidence="2 3">AB4</strain>
    </source>
</reference>
<evidence type="ECO:0000313" key="3">
    <source>
        <dbReference type="Proteomes" id="UP000175993"/>
    </source>
</evidence>
<feature type="compositionally biased region" description="Low complexity" evidence="1">
    <location>
        <begin position="149"/>
        <end position="162"/>
    </location>
</feature>
<protein>
    <submittedName>
        <fullName evidence="2">Uncharacterized protein</fullName>
    </submittedName>
</protein>
<dbReference type="Proteomes" id="UP000175993">
    <property type="component" value="Unassembled WGS sequence"/>
</dbReference>
<proteinExistence type="predicted"/>
<gene>
    <name evidence="2" type="ORF">BBI04_002545</name>
</gene>
<comment type="caution">
    <text evidence="2">The sequence shown here is derived from an EMBL/GenBank/DDBJ whole genome shotgun (WGS) entry which is preliminary data.</text>
</comment>
<dbReference type="AlphaFoldDB" id="A0ABD6G559"/>
<evidence type="ECO:0000313" key="2">
    <source>
        <dbReference type="EMBL" id="MUP03702.1"/>
    </source>
</evidence>
<feature type="compositionally biased region" description="Basic and acidic residues" evidence="1">
    <location>
        <begin position="165"/>
        <end position="175"/>
    </location>
</feature>
<sequence>MTGNVAAGVAKKAFNGQAPTVAGVAGDAMSGAVFGVVGGAVGSKVSGSLQGLSAAQKGKLGEGLTTFKELFKGNVDLGNRPVLSGGKTATGLDRRAIIDHEFQNIFTGNSRLVESKFGKAAGLTKNQRDALANGAEFEVNRMTPDSVSGFASGTAAGAAAAGEHSQVDDSQKYQD</sequence>
<dbReference type="EMBL" id="MBEV02000001">
    <property type="protein sequence ID" value="MUP03702.1"/>
    <property type="molecule type" value="Genomic_DNA"/>
</dbReference>
<organism evidence="2 3">
    <name type="scientific">Agrobacterium vitis</name>
    <name type="common">Rhizobium vitis</name>
    <dbReference type="NCBI Taxonomy" id="373"/>
    <lineage>
        <taxon>Bacteria</taxon>
        <taxon>Pseudomonadati</taxon>
        <taxon>Pseudomonadota</taxon>
        <taxon>Alphaproteobacteria</taxon>
        <taxon>Hyphomicrobiales</taxon>
        <taxon>Rhizobiaceae</taxon>
        <taxon>Rhizobium/Agrobacterium group</taxon>
        <taxon>Agrobacterium</taxon>
    </lineage>
</organism>
<accession>A0ABD6G559</accession>